<keyword evidence="1" id="KW-0175">Coiled coil</keyword>
<dbReference type="OrthoDB" id="10066957at2759"/>
<evidence type="ECO:0000313" key="2">
    <source>
        <dbReference type="EMBL" id="KAF2891437.1"/>
    </source>
</evidence>
<dbReference type="AlphaFoldDB" id="A0A8K0CU89"/>
<proteinExistence type="predicted"/>
<evidence type="ECO:0000313" key="3">
    <source>
        <dbReference type="Proteomes" id="UP000801492"/>
    </source>
</evidence>
<comment type="caution">
    <text evidence="2">The sequence shown here is derived from an EMBL/GenBank/DDBJ whole genome shotgun (WGS) entry which is preliminary data.</text>
</comment>
<evidence type="ECO:0000256" key="1">
    <source>
        <dbReference type="SAM" id="Coils"/>
    </source>
</evidence>
<protein>
    <submittedName>
        <fullName evidence="2">Uncharacterized protein</fullName>
    </submittedName>
</protein>
<sequence>MGEVVAKTLKTKFEELLDKVNQLETCVKSSQNDKDELLMKINDLEQYRMPNIGMEIKGDSIDRCHRVRAYKPNSKHPRGVIMEFINYKYNSFVFNSKKYLT</sequence>
<accession>A0A8K0CU89</accession>
<dbReference type="Proteomes" id="UP000801492">
    <property type="component" value="Unassembled WGS sequence"/>
</dbReference>
<feature type="coiled-coil region" evidence="1">
    <location>
        <begin position="6"/>
        <end position="47"/>
    </location>
</feature>
<dbReference type="EMBL" id="VTPC01032164">
    <property type="protein sequence ID" value="KAF2891437.1"/>
    <property type="molecule type" value="Genomic_DNA"/>
</dbReference>
<keyword evidence="3" id="KW-1185">Reference proteome</keyword>
<name>A0A8K0CU89_IGNLU</name>
<organism evidence="2 3">
    <name type="scientific">Ignelater luminosus</name>
    <name type="common">Cucubano</name>
    <name type="synonym">Pyrophorus luminosus</name>
    <dbReference type="NCBI Taxonomy" id="2038154"/>
    <lineage>
        <taxon>Eukaryota</taxon>
        <taxon>Metazoa</taxon>
        <taxon>Ecdysozoa</taxon>
        <taxon>Arthropoda</taxon>
        <taxon>Hexapoda</taxon>
        <taxon>Insecta</taxon>
        <taxon>Pterygota</taxon>
        <taxon>Neoptera</taxon>
        <taxon>Endopterygota</taxon>
        <taxon>Coleoptera</taxon>
        <taxon>Polyphaga</taxon>
        <taxon>Elateriformia</taxon>
        <taxon>Elateroidea</taxon>
        <taxon>Elateridae</taxon>
        <taxon>Agrypninae</taxon>
        <taxon>Pyrophorini</taxon>
        <taxon>Ignelater</taxon>
    </lineage>
</organism>
<reference evidence="2" key="1">
    <citation type="submission" date="2019-08" db="EMBL/GenBank/DDBJ databases">
        <title>The genome of the North American firefly Photinus pyralis.</title>
        <authorList>
            <consortium name="Photinus pyralis genome working group"/>
            <person name="Fallon T.R."/>
            <person name="Sander Lower S.E."/>
            <person name="Weng J.-K."/>
        </authorList>
    </citation>
    <scope>NUCLEOTIDE SEQUENCE</scope>
    <source>
        <strain evidence="2">TRF0915ILg1</strain>
        <tissue evidence="2">Whole body</tissue>
    </source>
</reference>
<gene>
    <name evidence="2" type="ORF">ILUMI_14736</name>
</gene>